<dbReference type="HAMAP" id="MF_00111">
    <property type="entry name" value="MurA"/>
    <property type="match status" value="1"/>
</dbReference>
<dbReference type="EC" id="2.5.1.7" evidence="12"/>
<feature type="modified residue" description="2-(S-cysteinyl)pyruvic acid O-phosphothioketal" evidence="12">
    <location>
        <position position="117"/>
    </location>
</feature>
<dbReference type="SUPFAM" id="SSF55205">
    <property type="entry name" value="EPT/RTPC-like"/>
    <property type="match status" value="1"/>
</dbReference>
<evidence type="ECO:0000256" key="5">
    <source>
        <dbReference type="ARBA" id="ARBA00022679"/>
    </source>
</evidence>
<comment type="caution">
    <text evidence="14">The sequence shown here is derived from an EMBL/GenBank/DDBJ whole genome shotgun (WGS) entry which is preliminary data.</text>
</comment>
<accession>A0A3A4P4V0</accession>
<feature type="binding site" evidence="12">
    <location>
        <position position="93"/>
    </location>
    <ligand>
        <name>UDP-N-acetyl-alpha-D-glucosamine</name>
        <dbReference type="ChEBI" id="CHEBI:57705"/>
    </ligand>
</feature>
<comment type="caution">
    <text evidence="12">Lacks conserved residue(s) required for the propagation of feature annotation.</text>
</comment>
<comment type="similarity">
    <text evidence="10 12">Belongs to the EPSP synthase family. MurA subfamily.</text>
</comment>
<dbReference type="GO" id="GO:0071555">
    <property type="term" value="P:cell wall organization"/>
    <property type="evidence" value="ECO:0007669"/>
    <property type="project" value="UniProtKB-KW"/>
</dbReference>
<feature type="binding site" evidence="12">
    <location>
        <begin position="22"/>
        <end position="23"/>
    </location>
    <ligand>
        <name>phosphoenolpyruvate</name>
        <dbReference type="ChEBI" id="CHEBI:58702"/>
    </ligand>
</feature>
<feature type="binding site" evidence="12">
    <location>
        <position position="327"/>
    </location>
    <ligand>
        <name>UDP-N-acetyl-alpha-D-glucosamine</name>
        <dbReference type="ChEBI" id="CHEBI:57705"/>
    </ligand>
</feature>
<evidence type="ECO:0000256" key="6">
    <source>
        <dbReference type="ARBA" id="ARBA00022960"/>
    </source>
</evidence>
<keyword evidence="5 12" id="KW-0808">Transferase</keyword>
<dbReference type="CDD" id="cd01555">
    <property type="entry name" value="UdpNAET"/>
    <property type="match status" value="1"/>
</dbReference>
<feature type="active site" description="Proton donor" evidence="12">
    <location>
        <position position="117"/>
    </location>
</feature>
<gene>
    <name evidence="12 14" type="primary">murA</name>
    <name evidence="14" type="ORF">C4520_07195</name>
</gene>
<feature type="binding site" evidence="12">
    <location>
        <begin position="122"/>
        <end position="126"/>
    </location>
    <ligand>
        <name>UDP-N-acetyl-alpha-D-glucosamine</name>
        <dbReference type="ChEBI" id="CHEBI:57705"/>
    </ligand>
</feature>
<dbReference type="GO" id="GO:0009252">
    <property type="term" value="P:peptidoglycan biosynthetic process"/>
    <property type="evidence" value="ECO:0007669"/>
    <property type="project" value="UniProtKB-UniRule"/>
</dbReference>
<dbReference type="InterPro" id="IPR005750">
    <property type="entry name" value="UDP_GlcNAc_COvinyl_MurA"/>
</dbReference>
<evidence type="ECO:0000313" key="14">
    <source>
        <dbReference type="EMBL" id="RJP22901.1"/>
    </source>
</evidence>
<proteinExistence type="inferred from homology"/>
<dbReference type="FunFam" id="3.65.10.10:FF:000001">
    <property type="entry name" value="UDP-N-acetylglucosamine 1-carboxyvinyltransferase"/>
    <property type="match status" value="1"/>
</dbReference>
<dbReference type="Proteomes" id="UP000265882">
    <property type="component" value="Unassembled WGS sequence"/>
</dbReference>
<evidence type="ECO:0000256" key="3">
    <source>
        <dbReference type="ARBA" id="ARBA00022490"/>
    </source>
</evidence>
<dbReference type="NCBIfam" id="NF006873">
    <property type="entry name" value="PRK09369.1"/>
    <property type="match status" value="1"/>
</dbReference>
<dbReference type="GO" id="GO:0008360">
    <property type="term" value="P:regulation of cell shape"/>
    <property type="evidence" value="ECO:0007669"/>
    <property type="project" value="UniProtKB-KW"/>
</dbReference>
<evidence type="ECO:0000256" key="4">
    <source>
        <dbReference type="ARBA" id="ARBA00022618"/>
    </source>
</evidence>
<dbReference type="GO" id="GO:0008760">
    <property type="term" value="F:UDP-N-acetylglucosamine 1-carboxyvinyltransferase activity"/>
    <property type="evidence" value="ECO:0007669"/>
    <property type="project" value="UniProtKB-UniRule"/>
</dbReference>
<protein>
    <recommendedName>
        <fullName evidence="12">UDP-N-acetylglucosamine 1-carboxyvinyltransferase</fullName>
        <ecNumber evidence="12">2.5.1.7</ecNumber>
    </recommendedName>
    <alternativeName>
        <fullName evidence="12">Enoylpyruvate transferase</fullName>
    </alternativeName>
    <alternativeName>
        <fullName evidence="12">UDP-N-acetylglucosamine enolpyruvyl transferase</fullName>
        <shortName evidence="12">EPT</shortName>
    </alternativeName>
</protein>
<evidence type="ECO:0000256" key="7">
    <source>
        <dbReference type="ARBA" id="ARBA00022984"/>
    </source>
</evidence>
<dbReference type="InterPro" id="IPR001986">
    <property type="entry name" value="Enolpyruvate_Tfrase_dom"/>
</dbReference>
<dbReference type="Pfam" id="PF00275">
    <property type="entry name" value="EPSP_synthase"/>
    <property type="match status" value="1"/>
</dbReference>
<dbReference type="UniPathway" id="UPA00219"/>
<reference evidence="14 15" key="1">
    <citation type="journal article" date="2017" name="ISME J.">
        <title>Energy and carbon metabolisms in a deep terrestrial subsurface fluid microbial community.</title>
        <authorList>
            <person name="Momper L."/>
            <person name="Jungbluth S.P."/>
            <person name="Lee M.D."/>
            <person name="Amend J.P."/>
        </authorList>
    </citation>
    <scope>NUCLEOTIDE SEQUENCE [LARGE SCALE GENOMIC DNA]</scope>
    <source>
        <strain evidence="14">SURF_5</strain>
    </source>
</reference>
<dbReference type="PANTHER" id="PTHR43783">
    <property type="entry name" value="UDP-N-ACETYLGLUCOSAMINE 1-CARBOXYVINYLTRANSFERASE"/>
    <property type="match status" value="1"/>
</dbReference>
<keyword evidence="12" id="KW-0670">Pyruvate</keyword>
<dbReference type="InterPro" id="IPR036968">
    <property type="entry name" value="Enolpyruvate_Tfrase_sf"/>
</dbReference>
<sequence length="418" mass="44343">MDAFLIRGGRPLKGRVKIRGAKNAVLPIMTASILADQPCVIENVPVLRDIVTMSKVLEHMGATVHDVGTGTLTVDCKLLKDHIAPYELVRTMRASVLVMGPLLAKLGKAKVALPGGCAIGLRPIDLHLKGIEALGASVKSGRGYVQVSARKLHGAEICLDYASVGATENLLMACVLAKGTSVIENAAREPEVQDLAKFLKALGAKITGEGTSRIVIEGVSGLGSATHCIIPDRIEAGTYLTAGAITNGRVTVDGVIEEHLGEFLKMLGDAGANIEANGPSITVSVPDGLKPVKIRTMPYPGFPTDMQAQFMALMSVTPGISSITETVFENRFMQVAELNRMGANIRIERNTAIINGVSHLSGAEVMASDLRASAALVLAGLVSRGETKISRIYHIDRGYDQIERRLKSLGADIRRVAD</sequence>
<dbReference type="Gene3D" id="3.65.10.10">
    <property type="entry name" value="Enolpyruvate transferase domain"/>
    <property type="match status" value="2"/>
</dbReference>
<feature type="binding site" evidence="12">
    <location>
        <position position="305"/>
    </location>
    <ligand>
        <name>UDP-N-acetyl-alpha-D-glucosamine</name>
        <dbReference type="ChEBI" id="CHEBI:57705"/>
    </ligand>
</feature>
<evidence type="ECO:0000256" key="8">
    <source>
        <dbReference type="ARBA" id="ARBA00023306"/>
    </source>
</evidence>
<feature type="domain" description="Enolpyruvate transferase" evidence="13">
    <location>
        <begin position="7"/>
        <end position="406"/>
    </location>
</feature>
<comment type="subcellular location">
    <subcellularLocation>
        <location evidence="1 12">Cytoplasm</location>
    </subcellularLocation>
</comment>
<evidence type="ECO:0000256" key="10">
    <source>
        <dbReference type="ARBA" id="ARBA00038367"/>
    </source>
</evidence>
<evidence type="ECO:0000259" key="13">
    <source>
        <dbReference type="Pfam" id="PF00275"/>
    </source>
</evidence>
<evidence type="ECO:0000256" key="9">
    <source>
        <dbReference type="ARBA" id="ARBA00023316"/>
    </source>
</evidence>
<keyword evidence="4 12" id="KW-0132">Cell division</keyword>
<comment type="function">
    <text evidence="12">Cell wall formation. Adds enolpyruvyl to UDP-N-acetylglucosamine.</text>
</comment>
<keyword evidence="9 12" id="KW-0961">Cell wall biogenesis/degradation</keyword>
<organism evidence="14 15">
    <name type="scientific">Abyssobacteria bacterium (strain SURF_5)</name>
    <dbReference type="NCBI Taxonomy" id="2093360"/>
    <lineage>
        <taxon>Bacteria</taxon>
        <taxon>Pseudomonadati</taxon>
        <taxon>Candidatus Hydrogenedentota</taxon>
        <taxon>Candidatus Abyssobacteria</taxon>
    </lineage>
</organism>
<evidence type="ECO:0000256" key="1">
    <source>
        <dbReference type="ARBA" id="ARBA00004496"/>
    </source>
</evidence>
<dbReference type="InterPro" id="IPR013792">
    <property type="entry name" value="RNA3'P_cycl/enolpyr_Trfase_a/b"/>
</dbReference>
<name>A0A3A4P4V0_ABYX5</name>
<keyword evidence="8 12" id="KW-0131">Cell cycle</keyword>
<evidence type="ECO:0000256" key="11">
    <source>
        <dbReference type="ARBA" id="ARBA00047527"/>
    </source>
</evidence>
<comment type="catalytic activity">
    <reaction evidence="11 12">
        <text>phosphoenolpyruvate + UDP-N-acetyl-alpha-D-glucosamine = UDP-N-acetyl-3-O-(1-carboxyvinyl)-alpha-D-glucosamine + phosphate</text>
        <dbReference type="Rhea" id="RHEA:18681"/>
        <dbReference type="ChEBI" id="CHEBI:43474"/>
        <dbReference type="ChEBI" id="CHEBI:57705"/>
        <dbReference type="ChEBI" id="CHEBI:58702"/>
        <dbReference type="ChEBI" id="CHEBI:68483"/>
        <dbReference type="EC" id="2.5.1.7"/>
    </reaction>
</comment>
<dbReference type="NCBIfam" id="TIGR01072">
    <property type="entry name" value="murA"/>
    <property type="match status" value="1"/>
</dbReference>
<dbReference type="GO" id="GO:0051301">
    <property type="term" value="P:cell division"/>
    <property type="evidence" value="ECO:0007669"/>
    <property type="project" value="UniProtKB-KW"/>
</dbReference>
<evidence type="ECO:0000313" key="15">
    <source>
        <dbReference type="Proteomes" id="UP000265882"/>
    </source>
</evidence>
<dbReference type="PANTHER" id="PTHR43783:SF1">
    <property type="entry name" value="UDP-N-ACETYLGLUCOSAMINE 1-CARBOXYVINYLTRANSFERASE"/>
    <property type="match status" value="1"/>
</dbReference>
<comment type="pathway">
    <text evidence="2 12">Cell wall biogenesis; peptidoglycan biosynthesis.</text>
</comment>
<dbReference type="InterPro" id="IPR050068">
    <property type="entry name" value="MurA_subfamily"/>
</dbReference>
<keyword evidence="3 12" id="KW-0963">Cytoplasm</keyword>
<evidence type="ECO:0000256" key="2">
    <source>
        <dbReference type="ARBA" id="ARBA00004752"/>
    </source>
</evidence>
<keyword evidence="6 12" id="KW-0133">Cell shape</keyword>
<dbReference type="GO" id="GO:0005737">
    <property type="term" value="C:cytoplasm"/>
    <property type="evidence" value="ECO:0007669"/>
    <property type="project" value="UniProtKB-SubCell"/>
</dbReference>
<dbReference type="GO" id="GO:0019277">
    <property type="term" value="P:UDP-N-acetylgalactosamine biosynthetic process"/>
    <property type="evidence" value="ECO:0007669"/>
    <property type="project" value="InterPro"/>
</dbReference>
<dbReference type="AlphaFoldDB" id="A0A3A4P4V0"/>
<dbReference type="EMBL" id="QZKU01000053">
    <property type="protein sequence ID" value="RJP22901.1"/>
    <property type="molecule type" value="Genomic_DNA"/>
</dbReference>
<evidence type="ECO:0000256" key="12">
    <source>
        <dbReference type="HAMAP-Rule" id="MF_00111"/>
    </source>
</evidence>
<keyword evidence="7 12" id="KW-0573">Peptidoglycan synthesis</keyword>